<comment type="similarity">
    <text evidence="2">Belongs to the glycosyl hydrolase 9 (cellulase E) family.</text>
</comment>
<gene>
    <name evidence="9" type="ORF">RIF29_38397</name>
</gene>
<evidence type="ECO:0000256" key="3">
    <source>
        <dbReference type="ARBA" id="ARBA00012601"/>
    </source>
</evidence>
<evidence type="ECO:0000313" key="9">
    <source>
        <dbReference type="EMBL" id="KAK7243592.1"/>
    </source>
</evidence>
<keyword evidence="4" id="KW-0136">Cellulose degradation</keyword>
<dbReference type="EC" id="3.2.1.4" evidence="3"/>
<reference evidence="9 10" key="1">
    <citation type="submission" date="2024-01" db="EMBL/GenBank/DDBJ databases">
        <title>The genomes of 5 underutilized Papilionoideae crops provide insights into root nodulation and disease resistanc.</title>
        <authorList>
            <person name="Yuan L."/>
        </authorList>
    </citation>
    <scope>NUCLEOTIDE SEQUENCE [LARGE SCALE GENOMIC DNA]</scope>
    <source>
        <strain evidence="9">ZHUSHIDOU_FW_LH</strain>
        <tissue evidence="9">Leaf</tissue>
    </source>
</reference>
<accession>A0AAN9E5G3</accession>
<dbReference type="SUPFAM" id="SSF48208">
    <property type="entry name" value="Six-hairpin glycosidases"/>
    <property type="match status" value="1"/>
</dbReference>
<feature type="compositionally biased region" description="Basic and acidic residues" evidence="7">
    <location>
        <begin position="126"/>
        <end position="143"/>
    </location>
</feature>
<name>A0AAN9E5G3_CROPI</name>
<protein>
    <recommendedName>
        <fullName evidence="3">cellulase</fullName>
        <ecNumber evidence="3">3.2.1.4</ecNumber>
    </recommendedName>
</protein>
<evidence type="ECO:0000256" key="4">
    <source>
        <dbReference type="ARBA" id="ARBA00023001"/>
    </source>
</evidence>
<evidence type="ECO:0000313" key="10">
    <source>
        <dbReference type="Proteomes" id="UP001372338"/>
    </source>
</evidence>
<sequence>MSYMVGYGSNYPQQIHHRGTSIMSIKKDPAPVSCQAHTKTYFPNAELADRDSGSRSLLAVRGGHHRSWPRGGRRQGWLRVHLVVVVVVKACCSPCCSWWSTSWRSKPVSWRSKLAVRLGRSGWARGGEREREEEETSARERPCSSEAVSAPTAVAASNGTSGGCSSRVRERELE</sequence>
<proteinExistence type="inferred from homology"/>
<dbReference type="AlphaFoldDB" id="A0AAN9E5G3"/>
<dbReference type="Proteomes" id="UP001372338">
    <property type="component" value="Unassembled WGS sequence"/>
</dbReference>
<keyword evidence="5" id="KW-0119">Carbohydrate metabolism</keyword>
<keyword evidence="6" id="KW-0624">Polysaccharide degradation</keyword>
<dbReference type="GO" id="GO:0030245">
    <property type="term" value="P:cellulose catabolic process"/>
    <property type="evidence" value="ECO:0007669"/>
    <property type="project" value="UniProtKB-KW"/>
</dbReference>
<dbReference type="InterPro" id="IPR012341">
    <property type="entry name" value="6hp_glycosidase-like_sf"/>
</dbReference>
<dbReference type="EMBL" id="JAYWIO010000008">
    <property type="protein sequence ID" value="KAK7243592.1"/>
    <property type="molecule type" value="Genomic_DNA"/>
</dbReference>
<evidence type="ECO:0000256" key="6">
    <source>
        <dbReference type="ARBA" id="ARBA00023326"/>
    </source>
</evidence>
<feature type="domain" description="Glycoside hydrolase family 9" evidence="8">
    <location>
        <begin position="1"/>
        <end position="35"/>
    </location>
</feature>
<dbReference type="Gene3D" id="1.50.10.10">
    <property type="match status" value="1"/>
</dbReference>
<evidence type="ECO:0000259" key="8">
    <source>
        <dbReference type="Pfam" id="PF00759"/>
    </source>
</evidence>
<dbReference type="InterPro" id="IPR001701">
    <property type="entry name" value="Glyco_hydro_9"/>
</dbReference>
<dbReference type="GO" id="GO:0008810">
    <property type="term" value="F:cellulase activity"/>
    <property type="evidence" value="ECO:0007669"/>
    <property type="project" value="UniProtKB-EC"/>
</dbReference>
<keyword evidence="10" id="KW-1185">Reference proteome</keyword>
<evidence type="ECO:0000256" key="5">
    <source>
        <dbReference type="ARBA" id="ARBA00023277"/>
    </source>
</evidence>
<dbReference type="Pfam" id="PF00759">
    <property type="entry name" value="Glyco_hydro_9"/>
    <property type="match status" value="1"/>
</dbReference>
<evidence type="ECO:0000256" key="1">
    <source>
        <dbReference type="ARBA" id="ARBA00000966"/>
    </source>
</evidence>
<feature type="region of interest" description="Disordered" evidence="7">
    <location>
        <begin position="125"/>
        <end position="174"/>
    </location>
</feature>
<dbReference type="InterPro" id="IPR008928">
    <property type="entry name" value="6-hairpin_glycosidase_sf"/>
</dbReference>
<comment type="catalytic activity">
    <reaction evidence="1">
        <text>Endohydrolysis of (1-&gt;4)-beta-D-glucosidic linkages in cellulose, lichenin and cereal beta-D-glucans.</text>
        <dbReference type="EC" id="3.2.1.4"/>
    </reaction>
</comment>
<evidence type="ECO:0000256" key="7">
    <source>
        <dbReference type="SAM" id="MobiDB-lite"/>
    </source>
</evidence>
<evidence type="ECO:0000256" key="2">
    <source>
        <dbReference type="ARBA" id="ARBA00007072"/>
    </source>
</evidence>
<organism evidence="9 10">
    <name type="scientific">Crotalaria pallida</name>
    <name type="common">Smooth rattlebox</name>
    <name type="synonym">Crotalaria striata</name>
    <dbReference type="NCBI Taxonomy" id="3830"/>
    <lineage>
        <taxon>Eukaryota</taxon>
        <taxon>Viridiplantae</taxon>
        <taxon>Streptophyta</taxon>
        <taxon>Embryophyta</taxon>
        <taxon>Tracheophyta</taxon>
        <taxon>Spermatophyta</taxon>
        <taxon>Magnoliopsida</taxon>
        <taxon>eudicotyledons</taxon>
        <taxon>Gunneridae</taxon>
        <taxon>Pentapetalae</taxon>
        <taxon>rosids</taxon>
        <taxon>fabids</taxon>
        <taxon>Fabales</taxon>
        <taxon>Fabaceae</taxon>
        <taxon>Papilionoideae</taxon>
        <taxon>50 kb inversion clade</taxon>
        <taxon>genistoids sensu lato</taxon>
        <taxon>core genistoids</taxon>
        <taxon>Crotalarieae</taxon>
        <taxon>Crotalaria</taxon>
    </lineage>
</organism>
<comment type="caution">
    <text evidence="9">The sequence shown here is derived from an EMBL/GenBank/DDBJ whole genome shotgun (WGS) entry which is preliminary data.</text>
</comment>